<gene>
    <name evidence="4" type="primary">4CLL1</name>
    <name evidence="4" type="ORF">Hypma_015735</name>
</gene>
<dbReference type="Pfam" id="PF13193">
    <property type="entry name" value="AMP-binding_C"/>
    <property type="match status" value="1"/>
</dbReference>
<dbReference type="InterPro" id="IPR042099">
    <property type="entry name" value="ANL_N_sf"/>
</dbReference>
<feature type="domain" description="AMP-binding enzyme C-terminal" evidence="3">
    <location>
        <begin position="464"/>
        <end position="551"/>
    </location>
</feature>
<dbReference type="GO" id="GO:0016405">
    <property type="term" value="F:CoA-ligase activity"/>
    <property type="evidence" value="ECO:0007669"/>
    <property type="project" value="TreeGrafter"/>
</dbReference>
<evidence type="ECO:0000313" key="5">
    <source>
        <dbReference type="Proteomes" id="UP000076154"/>
    </source>
</evidence>
<dbReference type="InterPro" id="IPR000873">
    <property type="entry name" value="AMP-dep_synth/lig_dom"/>
</dbReference>
<comment type="caution">
    <text evidence="4">The sequence shown here is derived from an EMBL/GenBank/DDBJ whole genome shotgun (WGS) entry which is preliminary data.</text>
</comment>
<accession>A0A369K8D6</accession>
<dbReference type="InterPro" id="IPR045851">
    <property type="entry name" value="AMP-bd_C_sf"/>
</dbReference>
<organism evidence="4 5">
    <name type="scientific">Hypsizygus marmoreus</name>
    <name type="common">White beech mushroom</name>
    <name type="synonym">Agaricus marmoreus</name>
    <dbReference type="NCBI Taxonomy" id="39966"/>
    <lineage>
        <taxon>Eukaryota</taxon>
        <taxon>Fungi</taxon>
        <taxon>Dikarya</taxon>
        <taxon>Basidiomycota</taxon>
        <taxon>Agaricomycotina</taxon>
        <taxon>Agaricomycetes</taxon>
        <taxon>Agaricomycetidae</taxon>
        <taxon>Agaricales</taxon>
        <taxon>Tricholomatineae</taxon>
        <taxon>Lyophyllaceae</taxon>
        <taxon>Hypsizygus</taxon>
    </lineage>
</organism>
<evidence type="ECO:0000256" key="1">
    <source>
        <dbReference type="SAM" id="Phobius"/>
    </source>
</evidence>
<dbReference type="InterPro" id="IPR025110">
    <property type="entry name" value="AMP-bd_C"/>
</dbReference>
<dbReference type="PROSITE" id="PS00455">
    <property type="entry name" value="AMP_BINDING"/>
    <property type="match status" value="1"/>
</dbReference>
<dbReference type="Gene3D" id="3.30.300.30">
    <property type="match status" value="1"/>
</dbReference>
<evidence type="ECO:0000313" key="4">
    <source>
        <dbReference type="EMBL" id="RDB28925.1"/>
    </source>
</evidence>
<dbReference type="OrthoDB" id="6509636at2759"/>
<dbReference type="Gene3D" id="3.40.50.12780">
    <property type="entry name" value="N-terminal domain of ligase-like"/>
    <property type="match status" value="1"/>
</dbReference>
<keyword evidence="5" id="KW-1185">Reference proteome</keyword>
<dbReference type="InParanoid" id="A0A369K8D6"/>
<dbReference type="PANTHER" id="PTHR24096">
    <property type="entry name" value="LONG-CHAIN-FATTY-ACID--COA LIGASE"/>
    <property type="match status" value="1"/>
</dbReference>
<protein>
    <submittedName>
        <fullName evidence="4">4-coumarate--CoA ligase-like 1</fullName>
    </submittedName>
</protein>
<keyword evidence="1" id="KW-0812">Transmembrane</keyword>
<dbReference type="AlphaFoldDB" id="A0A369K8D6"/>
<dbReference type="STRING" id="39966.A0A369K8D6"/>
<proteinExistence type="predicted"/>
<dbReference type="InterPro" id="IPR020845">
    <property type="entry name" value="AMP-binding_CS"/>
</dbReference>
<dbReference type="PANTHER" id="PTHR24096:SF422">
    <property type="entry name" value="BCDNA.GH02901"/>
    <property type="match status" value="1"/>
</dbReference>
<evidence type="ECO:0000259" key="2">
    <source>
        <dbReference type="Pfam" id="PF00501"/>
    </source>
</evidence>
<dbReference type="EMBL" id="LUEZ02000010">
    <property type="protein sequence ID" value="RDB28925.1"/>
    <property type="molecule type" value="Genomic_DNA"/>
</dbReference>
<keyword evidence="1" id="KW-1133">Transmembrane helix</keyword>
<dbReference type="Proteomes" id="UP000076154">
    <property type="component" value="Unassembled WGS sequence"/>
</dbReference>
<dbReference type="SUPFAM" id="SSF56801">
    <property type="entry name" value="Acetyl-CoA synthetase-like"/>
    <property type="match status" value="1"/>
</dbReference>
<sequence>MTEFRSSTTLPPIPDDLSIPQFILDSKGFGRPPRSESSNWLIEDHTGRGINHAELSRRTYGLANAMSLKWKIKEDDVVCIFSPNDVGYPVSVWAVHRLGAIVTPANPGYKVDELVHQLTVTKAALLIIHPAFLSTALSAAREVGIPDDRIVFIETPKGQGSTTPHSTLDELVELGSKSPATFTERRFKPGEAKTKLAFLSFSSGTTGKPKAVAIAHYCVVANVIQMATHYRINDPHHENKRMAPGDVAIAVLPFFHIYGLVVNLHYILFCGMSIVVIPKFNFSAFLESIVRHRITHLFIVPPQVVLLCKHPLVEKYDFCHVKYCMSGAAPLSGELMQQLNKVLPNASIGQGYGLTETCTTITMIPHTQKLATIGSAGKLIPGIRARVVKPDGSLAAEGEQGELVVTGPSMALKYYNNEAATKETFIDGWVRTGDEVIIRGGEVFIVDRLKEIMKVRGFQVAPAELEGHLLLHPDVTDACVVSIPDDYSGELPLAYIVMSETVFRRISGNAEAAEELKAALAKHVADAKVHYKHLTGGIEFIDAIPKNPSGKILRRLLRDEARKLKVKKTEGRAKL</sequence>
<name>A0A369K8D6_HYPMA</name>
<evidence type="ECO:0000259" key="3">
    <source>
        <dbReference type="Pfam" id="PF13193"/>
    </source>
</evidence>
<dbReference type="Pfam" id="PF00501">
    <property type="entry name" value="AMP-binding"/>
    <property type="match status" value="1"/>
</dbReference>
<feature type="domain" description="AMP-dependent synthetase/ligase" evidence="2">
    <location>
        <begin position="45"/>
        <end position="415"/>
    </location>
</feature>
<feature type="transmembrane region" description="Helical" evidence="1">
    <location>
        <begin position="247"/>
        <end position="269"/>
    </location>
</feature>
<reference evidence="4" key="1">
    <citation type="submission" date="2018-04" db="EMBL/GenBank/DDBJ databases">
        <title>Whole genome sequencing of Hypsizygus marmoreus.</title>
        <authorList>
            <person name="Choi I.-G."/>
            <person name="Min B."/>
            <person name="Kim J.-G."/>
            <person name="Kim S."/>
            <person name="Oh Y.-L."/>
            <person name="Kong W.-S."/>
            <person name="Park H."/>
            <person name="Jeong J."/>
            <person name="Song E.-S."/>
        </authorList>
    </citation>
    <scope>NUCLEOTIDE SEQUENCE [LARGE SCALE GENOMIC DNA]</scope>
    <source>
        <strain evidence="4">51987-8</strain>
    </source>
</reference>
<keyword evidence="1" id="KW-0472">Membrane</keyword>
<dbReference type="FunCoup" id="A0A369K8D6">
    <property type="interactions" value="322"/>
</dbReference>